<dbReference type="PROSITE" id="PS51318">
    <property type="entry name" value="TAT"/>
    <property type="match status" value="1"/>
</dbReference>
<feature type="chain" id="PRO_5018184497" description="DUF4232 domain-containing protein" evidence="1">
    <location>
        <begin position="26"/>
        <end position="294"/>
    </location>
</feature>
<dbReference type="Proteomes" id="UP000271683">
    <property type="component" value="Unassembled WGS sequence"/>
</dbReference>
<evidence type="ECO:0000313" key="3">
    <source>
        <dbReference type="Proteomes" id="UP000271683"/>
    </source>
</evidence>
<dbReference type="EMBL" id="RJKL01000001">
    <property type="protein sequence ID" value="ROP32291.1"/>
    <property type="molecule type" value="Genomic_DNA"/>
</dbReference>
<protein>
    <recommendedName>
        <fullName evidence="4">DUF4232 domain-containing protein</fullName>
    </recommendedName>
</protein>
<gene>
    <name evidence="2" type="ORF">EDD30_5228</name>
</gene>
<organism evidence="2 3">
    <name type="scientific">Couchioplanes caeruleus</name>
    <dbReference type="NCBI Taxonomy" id="56438"/>
    <lineage>
        <taxon>Bacteria</taxon>
        <taxon>Bacillati</taxon>
        <taxon>Actinomycetota</taxon>
        <taxon>Actinomycetes</taxon>
        <taxon>Micromonosporales</taxon>
        <taxon>Micromonosporaceae</taxon>
        <taxon>Couchioplanes</taxon>
    </lineage>
</organism>
<evidence type="ECO:0008006" key="4">
    <source>
        <dbReference type="Google" id="ProtNLM"/>
    </source>
</evidence>
<proteinExistence type="predicted"/>
<sequence>MNTKIRRGVLAATVAIGVTLAGASAADANSAAATLSGAATGLVYGQPDVSGTRSGTNTLTLTNNGTGTIQFPMLTFPANGRDTLLQDVDCEYMSGSSTRTTCIVDPLAGGESRTMTLPWQTRASGPAGTAEVRIEQAVDSDGTPVAGTASTLSFKVGFERLTGTFSITATPLTYGERDRYGIRHGYTNVTITNLSSQTVQFPLVTFPASSGDASYMAWKGCTETIQHVEDIVCVERPLAPGQKRTAKFWFHTVGPVSEFDASVRVDAGADASGAVVDATAAGTTYRVTSPGDAN</sequence>
<dbReference type="OrthoDB" id="3387096at2"/>
<dbReference type="InterPro" id="IPR006311">
    <property type="entry name" value="TAT_signal"/>
</dbReference>
<feature type="signal peptide" evidence="1">
    <location>
        <begin position="1"/>
        <end position="25"/>
    </location>
</feature>
<evidence type="ECO:0000313" key="2">
    <source>
        <dbReference type="EMBL" id="ROP32291.1"/>
    </source>
</evidence>
<reference evidence="2 3" key="1">
    <citation type="submission" date="2018-11" db="EMBL/GenBank/DDBJ databases">
        <title>Sequencing the genomes of 1000 actinobacteria strains.</title>
        <authorList>
            <person name="Klenk H.-P."/>
        </authorList>
    </citation>
    <scope>NUCLEOTIDE SEQUENCE [LARGE SCALE GENOMIC DNA]</scope>
    <source>
        <strain evidence="2 3">DSM 43634</strain>
    </source>
</reference>
<name>A0A3N1GPX6_9ACTN</name>
<evidence type="ECO:0000256" key="1">
    <source>
        <dbReference type="SAM" id="SignalP"/>
    </source>
</evidence>
<keyword evidence="1" id="KW-0732">Signal</keyword>
<dbReference type="AlphaFoldDB" id="A0A3N1GPX6"/>
<accession>A0A3N1GPX6</accession>
<comment type="caution">
    <text evidence="2">The sequence shown here is derived from an EMBL/GenBank/DDBJ whole genome shotgun (WGS) entry which is preliminary data.</text>
</comment>
<dbReference type="RefSeq" id="WP_071809223.1">
    <property type="nucleotide sequence ID" value="NZ_RJKL01000001.1"/>
</dbReference>